<dbReference type="EMBL" id="BMGT01000001">
    <property type="protein sequence ID" value="GGG64399.1"/>
    <property type="molecule type" value="Genomic_DNA"/>
</dbReference>
<organism evidence="1 2">
    <name type="scientific">Edaphobacter dinghuensis</name>
    <dbReference type="NCBI Taxonomy" id="1560005"/>
    <lineage>
        <taxon>Bacteria</taxon>
        <taxon>Pseudomonadati</taxon>
        <taxon>Acidobacteriota</taxon>
        <taxon>Terriglobia</taxon>
        <taxon>Terriglobales</taxon>
        <taxon>Acidobacteriaceae</taxon>
        <taxon>Edaphobacter</taxon>
    </lineage>
</organism>
<dbReference type="InterPro" id="IPR012349">
    <property type="entry name" value="Split_barrel_FMN-bd"/>
</dbReference>
<dbReference type="AlphaFoldDB" id="A0A917H1H0"/>
<keyword evidence="2" id="KW-1185">Reference proteome</keyword>
<dbReference type="Proteomes" id="UP000647241">
    <property type="component" value="Unassembled WGS sequence"/>
</dbReference>
<dbReference type="Pfam" id="PF04299">
    <property type="entry name" value="FMN_bind_2"/>
    <property type="match status" value="1"/>
</dbReference>
<reference evidence="1" key="1">
    <citation type="journal article" date="2014" name="Int. J. Syst. Evol. Microbiol.">
        <title>Complete genome sequence of Corynebacterium casei LMG S-19264T (=DSM 44701T), isolated from a smear-ripened cheese.</title>
        <authorList>
            <consortium name="US DOE Joint Genome Institute (JGI-PGF)"/>
            <person name="Walter F."/>
            <person name="Albersmeier A."/>
            <person name="Kalinowski J."/>
            <person name="Ruckert C."/>
        </authorList>
    </citation>
    <scope>NUCLEOTIDE SEQUENCE</scope>
    <source>
        <strain evidence="1">CGMCC 1.12997</strain>
    </source>
</reference>
<protein>
    <submittedName>
        <fullName evidence="1">Transcriptional regulator</fullName>
    </submittedName>
</protein>
<dbReference type="Gene3D" id="2.30.110.10">
    <property type="entry name" value="Electron Transport, Fmn-binding Protein, Chain A"/>
    <property type="match status" value="1"/>
</dbReference>
<dbReference type="PANTHER" id="PTHR35802">
    <property type="entry name" value="PROTEASE SYNTHASE AND SPORULATION PROTEIN PAI 2"/>
    <property type="match status" value="1"/>
</dbReference>
<evidence type="ECO:0000313" key="1">
    <source>
        <dbReference type="EMBL" id="GGG64399.1"/>
    </source>
</evidence>
<dbReference type="SUPFAM" id="SSF50475">
    <property type="entry name" value="FMN-binding split barrel"/>
    <property type="match status" value="1"/>
</dbReference>
<gene>
    <name evidence="1" type="ORF">GCM10011585_02500</name>
</gene>
<accession>A0A917H1H0</accession>
<evidence type="ECO:0000313" key="2">
    <source>
        <dbReference type="Proteomes" id="UP000647241"/>
    </source>
</evidence>
<proteinExistence type="predicted"/>
<dbReference type="PANTHER" id="PTHR35802:SF1">
    <property type="entry name" value="PROTEASE SYNTHASE AND SPORULATION PROTEIN PAI 2"/>
    <property type="match status" value="1"/>
</dbReference>
<sequence length="211" mass="23418">MYIPRANEENRLEVLHDLIESHPLASLVTIGPSGLFASHLPMVLERKSATHGLLKAHLSRANKQWQDFRPEVEALAIFCGPEHYISPSWYPEKKETGKVVPTWNYAVVHVYGRLKVIEDPAWLLEHLNALTTANESAFPEPWQVGDAPADYVASLLKGIVGLELPIERIEGKWKASQNQPESNRAGVIDGLERLGTSESLAMKALIAAAKE</sequence>
<dbReference type="PIRSF" id="PIRSF010372">
    <property type="entry name" value="PaiB"/>
    <property type="match status" value="1"/>
</dbReference>
<name>A0A917H1H0_9BACT</name>
<dbReference type="RefSeq" id="WP_188552347.1">
    <property type="nucleotide sequence ID" value="NZ_BMGT01000001.1"/>
</dbReference>
<reference evidence="1" key="2">
    <citation type="submission" date="2020-09" db="EMBL/GenBank/DDBJ databases">
        <authorList>
            <person name="Sun Q."/>
            <person name="Zhou Y."/>
        </authorList>
    </citation>
    <scope>NUCLEOTIDE SEQUENCE</scope>
    <source>
        <strain evidence="1">CGMCC 1.12997</strain>
    </source>
</reference>
<dbReference type="InterPro" id="IPR007396">
    <property type="entry name" value="TR_PAI2-type"/>
</dbReference>
<comment type="caution">
    <text evidence="1">The sequence shown here is derived from an EMBL/GenBank/DDBJ whole genome shotgun (WGS) entry which is preliminary data.</text>
</comment>